<dbReference type="RefSeq" id="WP_260723133.1">
    <property type="nucleotide sequence ID" value="NZ_BAAABS010000009.1"/>
</dbReference>
<protein>
    <submittedName>
        <fullName evidence="2">Uncharacterized protein</fullName>
    </submittedName>
</protein>
<feature type="region of interest" description="Disordered" evidence="1">
    <location>
        <begin position="49"/>
        <end position="81"/>
    </location>
</feature>
<gene>
    <name evidence="2" type="ORF">Drose_21525</name>
</gene>
<feature type="compositionally biased region" description="Low complexity" evidence="1">
    <location>
        <begin position="62"/>
        <end position="81"/>
    </location>
</feature>
<name>A0ABY5YYX8_9ACTN</name>
<keyword evidence="3" id="KW-1185">Reference proteome</keyword>
<reference evidence="2" key="1">
    <citation type="submission" date="2021-04" db="EMBL/GenBank/DDBJ databases">
        <title>Biosynthetic gene clusters of Dactylosporangioum roseum.</title>
        <authorList>
            <person name="Hartkoorn R.C."/>
            <person name="Beaudoing E."/>
            <person name="Hot D."/>
            <person name="Moureu S."/>
        </authorList>
    </citation>
    <scope>NUCLEOTIDE SEQUENCE</scope>
    <source>
        <strain evidence="2">NRRL B-16295</strain>
    </source>
</reference>
<dbReference type="EMBL" id="CP073721">
    <property type="protein sequence ID" value="UWZ33852.1"/>
    <property type="molecule type" value="Genomic_DNA"/>
</dbReference>
<sequence>MTLTEILPSLRSSLPAHLGAGVWPSTTRWGNGGDLLVGGVCAPAICSPSPVPVPTTTPAPPTSTSSAAPRWSPPTAAASTR</sequence>
<accession>A0ABY5YYX8</accession>
<evidence type="ECO:0000256" key="1">
    <source>
        <dbReference type="SAM" id="MobiDB-lite"/>
    </source>
</evidence>
<proteinExistence type="predicted"/>
<dbReference type="Proteomes" id="UP001058271">
    <property type="component" value="Chromosome"/>
</dbReference>
<organism evidence="2 3">
    <name type="scientific">Dactylosporangium roseum</name>
    <dbReference type="NCBI Taxonomy" id="47989"/>
    <lineage>
        <taxon>Bacteria</taxon>
        <taxon>Bacillati</taxon>
        <taxon>Actinomycetota</taxon>
        <taxon>Actinomycetes</taxon>
        <taxon>Micromonosporales</taxon>
        <taxon>Micromonosporaceae</taxon>
        <taxon>Dactylosporangium</taxon>
    </lineage>
</organism>
<evidence type="ECO:0000313" key="3">
    <source>
        <dbReference type="Proteomes" id="UP001058271"/>
    </source>
</evidence>
<evidence type="ECO:0000313" key="2">
    <source>
        <dbReference type="EMBL" id="UWZ33852.1"/>
    </source>
</evidence>
<feature type="compositionally biased region" description="Pro residues" evidence="1">
    <location>
        <begin position="49"/>
        <end position="61"/>
    </location>
</feature>